<name>A0ABX1DPZ7_9HYPH</name>
<protein>
    <submittedName>
        <fullName evidence="1">Uncharacterized protein</fullName>
    </submittedName>
</protein>
<gene>
    <name evidence="1" type="ORF">HED55_23025</name>
</gene>
<comment type="caution">
    <text evidence="1">The sequence shown here is derived from an EMBL/GenBank/DDBJ whole genome shotgun (WGS) entry which is preliminary data.</text>
</comment>
<accession>A0ABX1DPZ7</accession>
<proteinExistence type="predicted"/>
<sequence>MNKLLAELADTISRLEKAEAESGPLRELAALFDSKTPIISISRLLP</sequence>
<keyword evidence="2" id="KW-1185">Reference proteome</keyword>
<reference evidence="1 2" key="1">
    <citation type="submission" date="2020-03" db="EMBL/GenBank/DDBJ databases">
        <title>Whole genome sequencing of clinical and environmental type strains of Ochrobactrum.</title>
        <authorList>
            <person name="Dharne M."/>
        </authorList>
    </citation>
    <scope>NUCLEOTIDE SEQUENCE [LARGE SCALE GENOMIC DNA]</scope>
    <source>
        <strain evidence="1 2">CIP 109452</strain>
    </source>
</reference>
<dbReference type="EMBL" id="JAAVLN010000003">
    <property type="protein sequence ID" value="NKC05009.1"/>
    <property type="molecule type" value="Genomic_DNA"/>
</dbReference>
<evidence type="ECO:0000313" key="2">
    <source>
        <dbReference type="Proteomes" id="UP000704467"/>
    </source>
</evidence>
<organism evidence="1 2">
    <name type="scientific">Brucella haematophila</name>
    <dbReference type="NCBI Taxonomy" id="419474"/>
    <lineage>
        <taxon>Bacteria</taxon>
        <taxon>Pseudomonadati</taxon>
        <taxon>Pseudomonadota</taxon>
        <taxon>Alphaproteobacteria</taxon>
        <taxon>Hyphomicrobiales</taxon>
        <taxon>Brucellaceae</taxon>
        <taxon>Brucella/Ochrobactrum group</taxon>
        <taxon>Brucella</taxon>
    </lineage>
</organism>
<dbReference type="Proteomes" id="UP000704467">
    <property type="component" value="Unassembled WGS sequence"/>
</dbReference>
<evidence type="ECO:0000313" key="1">
    <source>
        <dbReference type="EMBL" id="NKC05009.1"/>
    </source>
</evidence>